<evidence type="ECO:0000256" key="4">
    <source>
        <dbReference type="ARBA" id="ARBA00023163"/>
    </source>
</evidence>
<accession>A0A6B9ZG95</accession>
<feature type="domain" description="RNA polymerase sigma-70 region 2" evidence="5">
    <location>
        <begin position="45"/>
        <end position="111"/>
    </location>
</feature>
<keyword evidence="4" id="KW-0804">Transcription</keyword>
<gene>
    <name evidence="7" type="ORF">GWR21_12290</name>
</gene>
<keyword evidence="3" id="KW-0731">Sigma factor</keyword>
<dbReference type="SUPFAM" id="SSF88659">
    <property type="entry name" value="Sigma3 and sigma4 domains of RNA polymerase sigma factors"/>
    <property type="match status" value="1"/>
</dbReference>
<sequence length="205" mass="23519">MKCFQLLLTCREKNINRVVQTSDHATTQVLAARVATGDEQAYKQLFRQFYKPLCQFASSIVKSNEQAEEIASDVFVNIWKNRERLLQVTNLKVYLYVATRNTALNYLNQQQLQYFSVDELSVDMKAADNTPEQLLISGEMAKKMADAVNNLPPRCKVIYKLIREDGLKYKEVASILEISVNTIDVQMAIACKKISESLRLYLPKR</sequence>
<dbReference type="SUPFAM" id="SSF88946">
    <property type="entry name" value="Sigma2 domain of RNA polymerase sigma factors"/>
    <property type="match status" value="1"/>
</dbReference>
<dbReference type="GO" id="GO:0003677">
    <property type="term" value="F:DNA binding"/>
    <property type="evidence" value="ECO:0007669"/>
    <property type="project" value="InterPro"/>
</dbReference>
<name>A0A6B9ZG95_9BACT</name>
<dbReference type="NCBIfam" id="TIGR02985">
    <property type="entry name" value="Sig70_bacteroi1"/>
    <property type="match status" value="1"/>
</dbReference>
<dbReference type="Gene3D" id="1.10.10.10">
    <property type="entry name" value="Winged helix-like DNA-binding domain superfamily/Winged helix DNA-binding domain"/>
    <property type="match status" value="1"/>
</dbReference>
<dbReference type="Pfam" id="PF08281">
    <property type="entry name" value="Sigma70_r4_2"/>
    <property type="match status" value="1"/>
</dbReference>
<dbReference type="Pfam" id="PF04542">
    <property type="entry name" value="Sigma70_r2"/>
    <property type="match status" value="1"/>
</dbReference>
<evidence type="ECO:0000259" key="5">
    <source>
        <dbReference type="Pfam" id="PF04542"/>
    </source>
</evidence>
<proteinExistence type="inferred from homology"/>
<dbReference type="GO" id="GO:0006352">
    <property type="term" value="P:DNA-templated transcription initiation"/>
    <property type="evidence" value="ECO:0007669"/>
    <property type="project" value="InterPro"/>
</dbReference>
<evidence type="ECO:0000313" key="7">
    <source>
        <dbReference type="EMBL" id="QHS60354.1"/>
    </source>
</evidence>
<evidence type="ECO:0000256" key="1">
    <source>
        <dbReference type="ARBA" id="ARBA00010641"/>
    </source>
</evidence>
<dbReference type="KEGG" id="chih:GWR21_12290"/>
<keyword evidence="2" id="KW-0805">Transcription regulation</keyword>
<protein>
    <submittedName>
        <fullName evidence="7">RNA polymerase sigma-70 factor</fullName>
    </submittedName>
</protein>
<reference evidence="7 8" key="1">
    <citation type="submission" date="2020-01" db="EMBL/GenBank/DDBJ databases">
        <title>Complete genome sequence of Chitinophaga sp. H33E-04 isolated from quinoa roots.</title>
        <authorList>
            <person name="Weon H.-Y."/>
            <person name="Lee S.A."/>
        </authorList>
    </citation>
    <scope>NUCLEOTIDE SEQUENCE [LARGE SCALE GENOMIC DNA]</scope>
    <source>
        <strain evidence="7 8">H33E-04</strain>
    </source>
</reference>
<evidence type="ECO:0000259" key="6">
    <source>
        <dbReference type="Pfam" id="PF08281"/>
    </source>
</evidence>
<dbReference type="EMBL" id="CP048113">
    <property type="protein sequence ID" value="QHS60354.1"/>
    <property type="molecule type" value="Genomic_DNA"/>
</dbReference>
<dbReference type="Proteomes" id="UP000476411">
    <property type="component" value="Chromosome"/>
</dbReference>
<keyword evidence="8" id="KW-1185">Reference proteome</keyword>
<organism evidence="7 8">
    <name type="scientific">Chitinophaga agri</name>
    <dbReference type="NCBI Taxonomy" id="2703787"/>
    <lineage>
        <taxon>Bacteria</taxon>
        <taxon>Pseudomonadati</taxon>
        <taxon>Bacteroidota</taxon>
        <taxon>Chitinophagia</taxon>
        <taxon>Chitinophagales</taxon>
        <taxon>Chitinophagaceae</taxon>
        <taxon>Chitinophaga</taxon>
    </lineage>
</organism>
<evidence type="ECO:0000256" key="2">
    <source>
        <dbReference type="ARBA" id="ARBA00023015"/>
    </source>
</evidence>
<dbReference type="InterPro" id="IPR036388">
    <property type="entry name" value="WH-like_DNA-bd_sf"/>
</dbReference>
<dbReference type="InterPro" id="IPR039425">
    <property type="entry name" value="RNA_pol_sigma-70-like"/>
</dbReference>
<dbReference type="InterPro" id="IPR014284">
    <property type="entry name" value="RNA_pol_sigma-70_dom"/>
</dbReference>
<evidence type="ECO:0000313" key="8">
    <source>
        <dbReference type="Proteomes" id="UP000476411"/>
    </source>
</evidence>
<dbReference type="InterPro" id="IPR013249">
    <property type="entry name" value="RNA_pol_sigma70_r4_t2"/>
</dbReference>
<dbReference type="InterPro" id="IPR013324">
    <property type="entry name" value="RNA_pol_sigma_r3/r4-like"/>
</dbReference>
<dbReference type="Gene3D" id="1.10.1740.10">
    <property type="match status" value="1"/>
</dbReference>
<dbReference type="AlphaFoldDB" id="A0A6B9ZG95"/>
<feature type="domain" description="RNA polymerase sigma factor 70 region 4 type 2" evidence="6">
    <location>
        <begin position="144"/>
        <end position="194"/>
    </location>
</feature>
<dbReference type="PANTHER" id="PTHR43133:SF46">
    <property type="entry name" value="RNA POLYMERASE SIGMA-70 FACTOR ECF SUBFAMILY"/>
    <property type="match status" value="1"/>
</dbReference>
<dbReference type="GO" id="GO:0016987">
    <property type="term" value="F:sigma factor activity"/>
    <property type="evidence" value="ECO:0007669"/>
    <property type="project" value="UniProtKB-KW"/>
</dbReference>
<evidence type="ECO:0000256" key="3">
    <source>
        <dbReference type="ARBA" id="ARBA00023082"/>
    </source>
</evidence>
<comment type="similarity">
    <text evidence="1">Belongs to the sigma-70 factor family. ECF subfamily.</text>
</comment>
<dbReference type="NCBIfam" id="TIGR02937">
    <property type="entry name" value="sigma70-ECF"/>
    <property type="match status" value="1"/>
</dbReference>
<dbReference type="PANTHER" id="PTHR43133">
    <property type="entry name" value="RNA POLYMERASE ECF-TYPE SIGMA FACTO"/>
    <property type="match status" value="1"/>
</dbReference>
<dbReference type="InterPro" id="IPR007627">
    <property type="entry name" value="RNA_pol_sigma70_r2"/>
</dbReference>
<dbReference type="InterPro" id="IPR013325">
    <property type="entry name" value="RNA_pol_sigma_r2"/>
</dbReference>
<dbReference type="InterPro" id="IPR014327">
    <property type="entry name" value="RNA_pol_sigma70_bacteroid"/>
</dbReference>